<dbReference type="PANTHER" id="PTHR37422:SF13">
    <property type="entry name" value="LIPOPOLYSACCHARIDE BIOSYNTHESIS PROTEIN PA4999-RELATED"/>
    <property type="match status" value="1"/>
</dbReference>
<feature type="transmembrane region" description="Helical" evidence="1">
    <location>
        <begin position="429"/>
        <end position="447"/>
    </location>
</feature>
<dbReference type="InterPro" id="IPR051533">
    <property type="entry name" value="WaaL-like"/>
</dbReference>
<organism evidence="2 3">
    <name type="scientific">Candidatus Yanofskybacteria bacterium RIFCSPHIGHO2_01_FULL_41_21</name>
    <dbReference type="NCBI Taxonomy" id="1802660"/>
    <lineage>
        <taxon>Bacteria</taxon>
        <taxon>Candidatus Yanofskyibacteriota</taxon>
    </lineage>
</organism>
<feature type="transmembrane region" description="Helical" evidence="1">
    <location>
        <begin position="237"/>
        <end position="270"/>
    </location>
</feature>
<feature type="transmembrane region" description="Helical" evidence="1">
    <location>
        <begin position="389"/>
        <end position="417"/>
    </location>
</feature>
<evidence type="ECO:0000313" key="2">
    <source>
        <dbReference type="EMBL" id="OGM97503.1"/>
    </source>
</evidence>
<dbReference type="EMBL" id="MGJA01000012">
    <property type="protein sequence ID" value="OGM97503.1"/>
    <property type="molecule type" value="Genomic_DNA"/>
</dbReference>
<keyword evidence="1" id="KW-1133">Transmembrane helix</keyword>
<feature type="transmembrane region" description="Helical" evidence="1">
    <location>
        <begin position="310"/>
        <end position="328"/>
    </location>
</feature>
<dbReference type="STRING" id="1802660.A2735_02100"/>
<dbReference type="Proteomes" id="UP000178520">
    <property type="component" value="Unassembled WGS sequence"/>
</dbReference>
<gene>
    <name evidence="2" type="ORF">A2735_02100</name>
</gene>
<feature type="transmembrane region" description="Helical" evidence="1">
    <location>
        <begin position="38"/>
        <end position="56"/>
    </location>
</feature>
<protein>
    <recommendedName>
        <fullName evidence="4">O-antigen polymerase</fullName>
    </recommendedName>
</protein>
<proteinExistence type="predicted"/>
<feature type="transmembrane region" description="Helical" evidence="1">
    <location>
        <begin position="453"/>
        <end position="471"/>
    </location>
</feature>
<reference evidence="2 3" key="1">
    <citation type="journal article" date="2016" name="Nat. Commun.">
        <title>Thousands of microbial genomes shed light on interconnected biogeochemical processes in an aquifer system.</title>
        <authorList>
            <person name="Anantharaman K."/>
            <person name="Brown C.T."/>
            <person name="Hug L.A."/>
            <person name="Sharon I."/>
            <person name="Castelle C.J."/>
            <person name="Probst A.J."/>
            <person name="Thomas B.C."/>
            <person name="Singh A."/>
            <person name="Wilkins M.J."/>
            <person name="Karaoz U."/>
            <person name="Brodie E.L."/>
            <person name="Williams K.H."/>
            <person name="Hubbard S.S."/>
            <person name="Banfield J.F."/>
        </authorList>
    </citation>
    <scope>NUCLEOTIDE SEQUENCE [LARGE SCALE GENOMIC DNA]</scope>
</reference>
<feature type="transmembrane region" description="Helical" evidence="1">
    <location>
        <begin position="92"/>
        <end position="113"/>
    </location>
</feature>
<dbReference type="PANTHER" id="PTHR37422">
    <property type="entry name" value="TEICHURONIC ACID BIOSYNTHESIS PROTEIN TUAE"/>
    <property type="match status" value="1"/>
</dbReference>
<feature type="transmembrane region" description="Helical" evidence="1">
    <location>
        <begin position="7"/>
        <end position="26"/>
    </location>
</feature>
<feature type="transmembrane region" description="Helical" evidence="1">
    <location>
        <begin position="213"/>
        <end position="231"/>
    </location>
</feature>
<comment type="caution">
    <text evidence="2">The sequence shown here is derived from an EMBL/GenBank/DDBJ whole genome shotgun (WGS) entry which is preliminary data.</text>
</comment>
<name>A0A1F8E9K7_9BACT</name>
<dbReference type="AlphaFoldDB" id="A0A1F8E9K7"/>
<accession>A0A1F8E9K7</accession>
<keyword evidence="1" id="KW-0812">Transmembrane</keyword>
<feature type="transmembrane region" description="Helical" evidence="1">
    <location>
        <begin position="183"/>
        <end position="201"/>
    </location>
</feature>
<evidence type="ECO:0000313" key="3">
    <source>
        <dbReference type="Proteomes" id="UP000178520"/>
    </source>
</evidence>
<keyword evidence="1" id="KW-0472">Membrane</keyword>
<evidence type="ECO:0008006" key="4">
    <source>
        <dbReference type="Google" id="ProtNLM"/>
    </source>
</evidence>
<evidence type="ECO:0000256" key="1">
    <source>
        <dbReference type="SAM" id="Phobius"/>
    </source>
</evidence>
<sequence>MFNKLENWVFYIFIFSIPISSRHIFWFEPFNFIEWTSIYIYATDIIFIMLVVFWAFNSRRIMVLNPDPGNQSRRFPQLRWDPFRYWVKDHNLSADTFLIIFVIVAGFSIWGALDVQTAVFQWFKLVEGVVLYFYVKNYALKRFELRHVFEVVIISATFQSIIAIAQFMTQGSLGLKYLSESPLAPAFSGIAAFLVDGTKIIRVYGTTPHSNVLALFLFIAIFIFYDSLIYHKKWWWHVFYVVILWAFFLTFSRVIVGLWGVSFILMFFLVTHNLSPRPRKPSASWRTDGSSLGPLPLLGKRIWATNSHKIFLTTICIAVTFIVVYWPYVINRSVISSDDEAVQLRILYNQESLASGQNLFGLGMGNFVPWLMTQDLHLSREIYQPVHNIYLLIYSETGIVGIALFLLFLAFLLYDFYHRLFAGWRIKKLYHIPFALVIVSILIFGLFDHYLWTIQSGRLIFFIALGFLAGAE</sequence>
<feature type="transmembrane region" description="Helical" evidence="1">
    <location>
        <begin position="147"/>
        <end position="168"/>
    </location>
</feature>
<feature type="transmembrane region" description="Helical" evidence="1">
    <location>
        <begin position="119"/>
        <end position="135"/>
    </location>
</feature>